<evidence type="ECO:0000256" key="3">
    <source>
        <dbReference type="ARBA" id="ARBA00023002"/>
    </source>
</evidence>
<dbReference type="Proteomes" id="UP000215305">
    <property type="component" value="Unassembled WGS sequence"/>
</dbReference>
<comment type="caution">
    <text evidence="5">The sequence shown here is derived from an EMBL/GenBank/DDBJ whole genome shotgun (WGS) entry which is preliminary data.</text>
</comment>
<dbReference type="InterPro" id="IPR036291">
    <property type="entry name" value="NAD(P)-bd_dom_sf"/>
</dbReference>
<feature type="domain" description="Ketoreductase" evidence="4">
    <location>
        <begin position="12"/>
        <end position="204"/>
    </location>
</feature>
<sequence>MVTRASLPLSGKVALVTGGGRGIGAGIALELARRGASVAINYGHSAKSAQEVVDAIQAIGSQAVAIKADLTCVPNIESLIKQVASHFGRLDIVVSNSGVEKFCPLEETTLDDFNEVFDLNTRAQLFVARYAYEHIQPGGRVILMSSIAAGVGVPGHALYAGSKAAIEGFTRCLAADFGRKGCTVNAIAPAGVKSDMWRENAWRYAPGCDKGSTLEAIENALASGSPLKRCGVPEDIGKVVSFLASPDAEWVNGVKMPRWILGDKFDTVFPHKGSLKVLWDSRWKFACQKSVYPFHDGCIEDFEPIFNQLISENINDAASDEYTQAFLPTASALEEKAAQALRTGDKEEASRLLCRAAVVYRISRFPYVDITKPASIKRVAFERQKQAYLKATSLWTQPIREVLVPHTSRAGNDGAHIPIYIRTPAGADQTTPAPVVMIMTGLDGYRPDNSQRTHEILARGWAAVVVEIPGTADSPADPADPSSPDRLWDSVLSYLDQRPELDTARMAVWGLSAGGYYAIRAAHTHRDRLLGAVAHGPGCHYYLDPEWLAKVNDHEYPFELTAAWATKHGYKTVEEFVAGAQKKFSLVETGVVDQPSCRLLLLNGVEDGVVPIEDCLVLFDHGSPKEGRFFKGLPHMGYPNSLPVSYKWLEEVLASPVNVKN</sequence>
<dbReference type="Gene3D" id="3.40.50.1820">
    <property type="entry name" value="alpha/beta hydrolase"/>
    <property type="match status" value="1"/>
</dbReference>
<dbReference type="OrthoDB" id="5409895at2759"/>
<dbReference type="VEuPathDB" id="FungiDB:CDV56_103806"/>
<dbReference type="GO" id="GO:0044550">
    <property type="term" value="P:secondary metabolite biosynthetic process"/>
    <property type="evidence" value="ECO:0007669"/>
    <property type="project" value="UniProtKB-ARBA"/>
</dbReference>
<keyword evidence="3" id="KW-0560">Oxidoreductase</keyword>
<dbReference type="STRING" id="41047.A0A397HSF6"/>
<evidence type="ECO:0000313" key="6">
    <source>
        <dbReference type="Proteomes" id="UP000215305"/>
    </source>
</evidence>
<dbReference type="EMBL" id="NKHU02000020">
    <property type="protein sequence ID" value="RHZ64908.1"/>
    <property type="molecule type" value="Genomic_DNA"/>
</dbReference>
<organism evidence="5 6">
    <name type="scientific">Aspergillus thermomutatus</name>
    <name type="common">Neosartorya pseudofischeri</name>
    <dbReference type="NCBI Taxonomy" id="41047"/>
    <lineage>
        <taxon>Eukaryota</taxon>
        <taxon>Fungi</taxon>
        <taxon>Dikarya</taxon>
        <taxon>Ascomycota</taxon>
        <taxon>Pezizomycotina</taxon>
        <taxon>Eurotiomycetes</taxon>
        <taxon>Eurotiomycetidae</taxon>
        <taxon>Eurotiales</taxon>
        <taxon>Aspergillaceae</taxon>
        <taxon>Aspergillus</taxon>
        <taxon>Aspergillus subgen. Fumigati</taxon>
    </lineage>
</organism>
<keyword evidence="2" id="KW-0521">NADP</keyword>
<dbReference type="SMART" id="SM00822">
    <property type="entry name" value="PKS_KR"/>
    <property type="match status" value="1"/>
</dbReference>
<evidence type="ECO:0000313" key="5">
    <source>
        <dbReference type="EMBL" id="RHZ64908.1"/>
    </source>
</evidence>
<dbReference type="FunFam" id="3.40.50.720:FF:000084">
    <property type="entry name" value="Short-chain dehydrogenase reductase"/>
    <property type="match status" value="1"/>
</dbReference>
<dbReference type="PRINTS" id="PR00081">
    <property type="entry name" value="GDHRDH"/>
</dbReference>
<dbReference type="RefSeq" id="XP_026617647.1">
    <property type="nucleotide sequence ID" value="XM_026757425.1"/>
</dbReference>
<protein>
    <submittedName>
        <fullName evidence="5">Heptaketide hydrolyase ayg1</fullName>
    </submittedName>
</protein>
<dbReference type="GO" id="GO:0016829">
    <property type="term" value="F:lyase activity"/>
    <property type="evidence" value="ECO:0007669"/>
    <property type="project" value="UniProtKB-KW"/>
</dbReference>
<gene>
    <name evidence="5" type="primary">AYG1</name>
    <name evidence="5" type="ORF">CDV56_103806</name>
</gene>
<dbReference type="PANTHER" id="PTHR43639:SF1">
    <property type="entry name" value="SHORT-CHAIN DEHYDROGENASE_REDUCTASE FAMILY PROTEIN"/>
    <property type="match status" value="1"/>
</dbReference>
<dbReference type="InterPro" id="IPR002347">
    <property type="entry name" value="SDR_fam"/>
</dbReference>
<reference evidence="5" key="1">
    <citation type="submission" date="2018-08" db="EMBL/GenBank/DDBJ databases">
        <title>Draft genome sequence of azole-resistant Aspergillus thermomutatus (Neosartorya pseudofischeri) strain HMR AF 39, isolated from a human nasal aspirate.</title>
        <authorList>
            <person name="Parent-Michaud M."/>
            <person name="Dufresne P.J."/>
            <person name="Fournier E."/>
            <person name="Martineau C."/>
            <person name="Moreira S."/>
            <person name="Perkins V."/>
            <person name="De Repentigny L."/>
            <person name="Dufresne S.F."/>
        </authorList>
    </citation>
    <scope>NUCLEOTIDE SEQUENCE [LARGE SCALE GENOMIC DNA]</scope>
    <source>
        <strain evidence="5">HMR AF 39</strain>
    </source>
</reference>
<dbReference type="SUPFAM" id="SSF51735">
    <property type="entry name" value="NAD(P)-binding Rossmann-fold domains"/>
    <property type="match status" value="1"/>
</dbReference>
<dbReference type="PANTHER" id="PTHR43639">
    <property type="entry name" value="OXIDOREDUCTASE, SHORT-CHAIN DEHYDROGENASE/REDUCTASE FAMILY (AFU_ORTHOLOGUE AFUA_5G02870)"/>
    <property type="match status" value="1"/>
</dbReference>
<dbReference type="InterPro" id="IPR020904">
    <property type="entry name" value="Sc_DH/Rdtase_CS"/>
</dbReference>
<dbReference type="Pfam" id="PF13561">
    <property type="entry name" value="adh_short_C2"/>
    <property type="match status" value="1"/>
</dbReference>
<dbReference type="InterPro" id="IPR029058">
    <property type="entry name" value="AB_hydrolase_fold"/>
</dbReference>
<dbReference type="PROSITE" id="PS00061">
    <property type="entry name" value="ADH_SHORT"/>
    <property type="match status" value="1"/>
</dbReference>
<comment type="similarity">
    <text evidence="1">Belongs to the short-chain dehydrogenases/reductases (SDR) family.</text>
</comment>
<evidence type="ECO:0000256" key="1">
    <source>
        <dbReference type="ARBA" id="ARBA00006484"/>
    </source>
</evidence>
<dbReference type="GO" id="GO:0016491">
    <property type="term" value="F:oxidoreductase activity"/>
    <property type="evidence" value="ECO:0007669"/>
    <property type="project" value="UniProtKB-KW"/>
</dbReference>
<keyword evidence="6" id="KW-1185">Reference proteome</keyword>
<evidence type="ECO:0000259" key="4">
    <source>
        <dbReference type="SMART" id="SM00822"/>
    </source>
</evidence>
<dbReference type="Pfam" id="PF06500">
    <property type="entry name" value="FrsA-like"/>
    <property type="match status" value="1"/>
</dbReference>
<dbReference type="FunFam" id="3.40.50.1820:FF:000145">
    <property type="entry name" value="Pigment biosynthesis protein"/>
    <property type="match status" value="1"/>
</dbReference>
<proteinExistence type="inferred from homology"/>
<name>A0A397HSF6_ASPTH</name>
<dbReference type="SUPFAM" id="SSF53474">
    <property type="entry name" value="alpha/beta-Hydrolases"/>
    <property type="match status" value="1"/>
</dbReference>
<dbReference type="Gene3D" id="3.40.50.720">
    <property type="entry name" value="NAD(P)-binding Rossmann-like Domain"/>
    <property type="match status" value="1"/>
</dbReference>
<accession>A0A397HSF6</accession>
<dbReference type="AlphaFoldDB" id="A0A397HSF6"/>
<evidence type="ECO:0000256" key="2">
    <source>
        <dbReference type="ARBA" id="ARBA00022857"/>
    </source>
</evidence>
<dbReference type="InterPro" id="IPR057326">
    <property type="entry name" value="KR_dom"/>
</dbReference>
<dbReference type="GeneID" id="38125780"/>
<dbReference type="InterPro" id="IPR010520">
    <property type="entry name" value="FrsA-like"/>
</dbReference>
<dbReference type="PRINTS" id="PR00080">
    <property type="entry name" value="SDRFAMILY"/>
</dbReference>